<dbReference type="RefSeq" id="WP_046990950.1">
    <property type="nucleotide sequence ID" value="NZ_JAIS01000008.1"/>
</dbReference>
<feature type="domain" description="Bacterial mobilisation" evidence="1">
    <location>
        <begin position="128"/>
        <end position="174"/>
    </location>
</feature>
<dbReference type="Proteomes" id="UP000035526">
    <property type="component" value="Unassembled WGS sequence"/>
</dbReference>
<sequence>MNINLKLKPLIYEQLKALRNEYNMPITTIINIILAEKLQDELDNIRKIEAMHISIMMKNQKLNEYGTDAEKEIRFRLTNQERDYLITQAKLTGTGNLTSEIRYRLLKSIYKNPFFNPIELQEIRNISFQIRKIGLNINQVSKKANFGAELNKGDFTSLKYNIDEISKQMGVLLKELKKSLKFHNLRIS</sequence>
<dbReference type="InterPro" id="IPR008687">
    <property type="entry name" value="MobC"/>
</dbReference>
<dbReference type="AlphaFoldDB" id="A0A837J8H0"/>
<gene>
    <name evidence="2" type="ORF">AF76_00265</name>
</gene>
<protein>
    <recommendedName>
        <fullName evidence="1">Bacterial mobilisation domain-containing protein</fullName>
    </recommendedName>
</protein>
<name>A0A837J8H0_9BACT</name>
<reference evidence="2 3" key="1">
    <citation type="submission" date="2014-01" db="EMBL/GenBank/DDBJ databases">
        <title>Development of a Comparative Genomic Fingerprinting Assay for High Resolution Genotyping of Arcobacter butzleri.</title>
        <authorList>
            <person name="Webb A.L."/>
            <person name="Inglis G.D."/>
            <person name="Kruczkiewicz P."/>
            <person name="Selinger L.B."/>
            <person name="Taboada E.N."/>
        </authorList>
    </citation>
    <scope>NUCLEOTIDE SEQUENCE [LARGE SCALE GENOMIC DNA]</scope>
    <source>
        <strain evidence="2 3">L351</strain>
    </source>
</reference>
<evidence type="ECO:0000313" key="2">
    <source>
        <dbReference type="EMBL" id="KLE02931.1"/>
    </source>
</evidence>
<dbReference type="Pfam" id="PF05713">
    <property type="entry name" value="MobC"/>
    <property type="match status" value="1"/>
</dbReference>
<dbReference type="EMBL" id="JAIS01000008">
    <property type="protein sequence ID" value="KLE02931.1"/>
    <property type="molecule type" value="Genomic_DNA"/>
</dbReference>
<evidence type="ECO:0000259" key="1">
    <source>
        <dbReference type="Pfam" id="PF05713"/>
    </source>
</evidence>
<organism evidence="2 3">
    <name type="scientific">Aliarcobacter butzleri L351</name>
    <dbReference type="NCBI Taxonomy" id="1447259"/>
    <lineage>
        <taxon>Bacteria</taxon>
        <taxon>Pseudomonadati</taxon>
        <taxon>Campylobacterota</taxon>
        <taxon>Epsilonproteobacteria</taxon>
        <taxon>Campylobacterales</taxon>
        <taxon>Arcobacteraceae</taxon>
        <taxon>Aliarcobacter</taxon>
    </lineage>
</organism>
<evidence type="ECO:0000313" key="3">
    <source>
        <dbReference type="Proteomes" id="UP000035526"/>
    </source>
</evidence>
<comment type="caution">
    <text evidence="2">The sequence shown here is derived from an EMBL/GenBank/DDBJ whole genome shotgun (WGS) entry which is preliminary data.</text>
</comment>
<accession>A0A837J8H0</accession>
<proteinExistence type="predicted"/>